<dbReference type="EMBL" id="CP151767">
    <property type="protein sequence ID" value="WZU68112.1"/>
    <property type="molecule type" value="Genomic_DNA"/>
</dbReference>
<dbReference type="InterPro" id="IPR005545">
    <property type="entry name" value="YCII"/>
</dbReference>
<evidence type="ECO:0000259" key="2">
    <source>
        <dbReference type="Pfam" id="PF03795"/>
    </source>
</evidence>
<reference evidence="3 4" key="2">
    <citation type="submission" date="2024-08" db="EMBL/GenBank/DDBJ databases">
        <title>Phylogenomic analyses of a clade within the roseobacter group suggest taxonomic reassignments of species of the genera Aestuariivita, Citreicella, Loktanella, Nautella, Pelagibaca, Ruegeria, Thalassobius, Thiobacimonas and Tropicibacter, and the proposal o.</title>
        <authorList>
            <person name="Jeon C.O."/>
        </authorList>
    </citation>
    <scope>NUCLEOTIDE SEQUENCE [LARGE SCALE GENOMIC DNA]</scope>
    <source>
        <strain evidence="3 4">SS1-5</strain>
    </source>
</reference>
<dbReference type="Gene3D" id="3.30.70.1060">
    <property type="entry name" value="Dimeric alpha+beta barrel"/>
    <property type="match status" value="1"/>
</dbReference>
<sequence>MQFVLMAMDKPGALEVRKANRDAHLAYVADTDVVAFGGPMLDSAGQMCGSLLVLDVPDLAAAQAWADDDPYAKAQLFADVTIRQWKQVIG</sequence>
<gene>
    <name evidence="3" type="ORF">AABB31_04015</name>
</gene>
<dbReference type="Proteomes" id="UP001470809">
    <property type="component" value="Chromosome"/>
</dbReference>
<name>A0AAN0NKZ8_9RHOB</name>
<protein>
    <submittedName>
        <fullName evidence="3">YciI family protein</fullName>
    </submittedName>
</protein>
<comment type="similarity">
    <text evidence="1">Belongs to the YciI family.</text>
</comment>
<organism evidence="3 4">
    <name type="scientific">Yoonia rhodophyticola</name>
    <dbReference type="NCBI Taxonomy" id="3137370"/>
    <lineage>
        <taxon>Bacteria</taxon>
        <taxon>Pseudomonadati</taxon>
        <taxon>Pseudomonadota</taxon>
        <taxon>Alphaproteobacteria</taxon>
        <taxon>Rhodobacterales</taxon>
        <taxon>Paracoccaceae</taxon>
        <taxon>Yoonia</taxon>
    </lineage>
</organism>
<dbReference type="InterPro" id="IPR011008">
    <property type="entry name" value="Dimeric_a/b-barrel"/>
</dbReference>
<dbReference type="InterPro" id="IPR051807">
    <property type="entry name" value="Sec-metab_biosynth-assoc"/>
</dbReference>
<dbReference type="PANTHER" id="PTHR33606">
    <property type="entry name" value="PROTEIN YCII"/>
    <property type="match status" value="1"/>
</dbReference>
<keyword evidence="4" id="KW-1185">Reference proteome</keyword>
<feature type="domain" description="YCII-related" evidence="2">
    <location>
        <begin position="1"/>
        <end position="86"/>
    </location>
</feature>
<dbReference type="PANTHER" id="PTHR33606:SF3">
    <property type="entry name" value="PROTEIN YCII"/>
    <property type="match status" value="1"/>
</dbReference>
<dbReference type="AlphaFoldDB" id="A0AAN0NKZ8"/>
<dbReference type="RefSeq" id="WP_342077405.1">
    <property type="nucleotide sequence ID" value="NZ_CP151767.2"/>
</dbReference>
<dbReference type="KEGG" id="yrh:AABB31_04015"/>
<evidence type="ECO:0000313" key="4">
    <source>
        <dbReference type="Proteomes" id="UP001470809"/>
    </source>
</evidence>
<dbReference type="SUPFAM" id="SSF54909">
    <property type="entry name" value="Dimeric alpha+beta barrel"/>
    <property type="match status" value="1"/>
</dbReference>
<evidence type="ECO:0000313" key="3">
    <source>
        <dbReference type="EMBL" id="WZU68112.1"/>
    </source>
</evidence>
<dbReference type="Pfam" id="PF03795">
    <property type="entry name" value="YCII"/>
    <property type="match status" value="1"/>
</dbReference>
<accession>A0AAN0NKZ8</accession>
<reference evidence="4" key="1">
    <citation type="submission" date="2024-04" db="EMBL/GenBank/DDBJ databases">
        <title>Phylogenomic analyses of a clade within the roseobacter group suggest taxonomic reassignments of species of the genera Aestuariivita, Citreicella, Loktanella, Nautella, Pelagibaca, Ruegeria, Thalassobius, Thiobacimonas and Tropicibacter, and the proposal o.</title>
        <authorList>
            <person name="Jeon C.O."/>
        </authorList>
    </citation>
    <scope>NUCLEOTIDE SEQUENCE [LARGE SCALE GENOMIC DNA]</scope>
    <source>
        <strain evidence="4">SS1-5</strain>
    </source>
</reference>
<proteinExistence type="inferred from homology"/>
<evidence type="ECO:0000256" key="1">
    <source>
        <dbReference type="ARBA" id="ARBA00007689"/>
    </source>
</evidence>